<keyword evidence="1" id="KW-1133">Transmembrane helix</keyword>
<evidence type="ECO:0000256" key="1">
    <source>
        <dbReference type="SAM" id="Phobius"/>
    </source>
</evidence>
<keyword evidence="3" id="KW-1185">Reference proteome</keyword>
<organism evidence="2 3">
    <name type="scientific">Araneus ventricosus</name>
    <name type="common">Orbweaver spider</name>
    <name type="synonym">Epeira ventricosa</name>
    <dbReference type="NCBI Taxonomy" id="182803"/>
    <lineage>
        <taxon>Eukaryota</taxon>
        <taxon>Metazoa</taxon>
        <taxon>Ecdysozoa</taxon>
        <taxon>Arthropoda</taxon>
        <taxon>Chelicerata</taxon>
        <taxon>Arachnida</taxon>
        <taxon>Araneae</taxon>
        <taxon>Araneomorphae</taxon>
        <taxon>Entelegynae</taxon>
        <taxon>Araneoidea</taxon>
        <taxon>Araneidae</taxon>
        <taxon>Araneus</taxon>
    </lineage>
</organism>
<protein>
    <submittedName>
        <fullName evidence="2">Uncharacterized protein</fullName>
    </submittedName>
</protein>
<feature type="transmembrane region" description="Helical" evidence="1">
    <location>
        <begin position="113"/>
        <end position="136"/>
    </location>
</feature>
<sequence length="141" mass="15802">MKSLASFKISAQLLRTLWLQRLPIQMQQIILACKDELPYLASISDKVHEMSGFSETNAVSLPPTDSAAELQRKYNNCVRKCNYLPLVVEKCHTQRNLAFGQYRVSVHRSSGRSLGIVGITSVLVIALARVLPLVIFREQSS</sequence>
<dbReference type="PANTHER" id="PTHR33327:SF3">
    <property type="entry name" value="RNA-DIRECTED DNA POLYMERASE"/>
    <property type="match status" value="1"/>
</dbReference>
<gene>
    <name evidence="2" type="ORF">AVEN_140112_1</name>
</gene>
<accession>A0A4Y2LTZ4</accession>
<name>A0A4Y2LTZ4_ARAVE</name>
<dbReference type="OrthoDB" id="6260718at2759"/>
<keyword evidence="1" id="KW-0812">Transmembrane</keyword>
<dbReference type="PANTHER" id="PTHR33327">
    <property type="entry name" value="ENDONUCLEASE"/>
    <property type="match status" value="1"/>
</dbReference>
<keyword evidence="1" id="KW-0472">Membrane</keyword>
<dbReference type="EMBL" id="BGPR01006211">
    <property type="protein sequence ID" value="GBN16996.1"/>
    <property type="molecule type" value="Genomic_DNA"/>
</dbReference>
<comment type="caution">
    <text evidence="2">The sequence shown here is derived from an EMBL/GenBank/DDBJ whole genome shotgun (WGS) entry which is preliminary data.</text>
</comment>
<reference evidence="2 3" key="1">
    <citation type="journal article" date="2019" name="Sci. Rep.">
        <title>Orb-weaving spider Araneus ventricosus genome elucidates the spidroin gene catalogue.</title>
        <authorList>
            <person name="Kono N."/>
            <person name="Nakamura H."/>
            <person name="Ohtoshi R."/>
            <person name="Moran D.A.P."/>
            <person name="Shinohara A."/>
            <person name="Yoshida Y."/>
            <person name="Fujiwara M."/>
            <person name="Mori M."/>
            <person name="Tomita M."/>
            <person name="Arakawa K."/>
        </authorList>
    </citation>
    <scope>NUCLEOTIDE SEQUENCE [LARGE SCALE GENOMIC DNA]</scope>
</reference>
<evidence type="ECO:0000313" key="3">
    <source>
        <dbReference type="Proteomes" id="UP000499080"/>
    </source>
</evidence>
<proteinExistence type="predicted"/>
<dbReference type="Proteomes" id="UP000499080">
    <property type="component" value="Unassembled WGS sequence"/>
</dbReference>
<dbReference type="AlphaFoldDB" id="A0A4Y2LTZ4"/>
<evidence type="ECO:0000313" key="2">
    <source>
        <dbReference type="EMBL" id="GBN16996.1"/>
    </source>
</evidence>
<dbReference type="PROSITE" id="PS51257">
    <property type="entry name" value="PROKAR_LIPOPROTEIN"/>
    <property type="match status" value="1"/>
</dbReference>